<evidence type="ECO:0000313" key="8">
    <source>
        <dbReference type="Proteomes" id="UP001568358"/>
    </source>
</evidence>
<dbReference type="RefSeq" id="WP_020000540.1">
    <property type="nucleotide sequence ID" value="NZ_CP192219.1"/>
</dbReference>
<reference evidence="6 7" key="1">
    <citation type="submission" date="2016-11" db="EMBL/GenBank/DDBJ databases">
        <authorList>
            <person name="Varghese N."/>
            <person name="Submissions S."/>
        </authorList>
    </citation>
    <scope>NUCLEOTIDE SEQUENCE [LARGE SCALE GENOMIC DNA]</scope>
    <source>
        <strain evidence="6 7">DSM 17919</strain>
    </source>
</reference>
<dbReference type="Proteomes" id="UP001568358">
    <property type="component" value="Unassembled WGS sequence"/>
</dbReference>
<keyword evidence="3" id="KW-0233">DNA recombination</keyword>
<feature type="domain" description="Tyr recombinase" evidence="4">
    <location>
        <begin position="103"/>
        <end position="282"/>
    </location>
</feature>
<dbReference type="EMBL" id="FQZR01000003">
    <property type="protein sequence ID" value="SHJ05406.1"/>
    <property type="molecule type" value="Genomic_DNA"/>
</dbReference>
<proteinExistence type="inferred from homology"/>
<keyword evidence="8" id="KW-1185">Reference proteome</keyword>
<evidence type="ECO:0000313" key="5">
    <source>
        <dbReference type="EMBL" id="MEZ6854220.1"/>
    </source>
</evidence>
<dbReference type="InterPro" id="IPR011010">
    <property type="entry name" value="DNA_brk_join_enz"/>
</dbReference>
<evidence type="ECO:0000256" key="3">
    <source>
        <dbReference type="ARBA" id="ARBA00023172"/>
    </source>
</evidence>
<sequence>MSNTLKHAWDLYAELKLPSIRNAKNDKRNWQMHIEPYMAHMQLFEIKNIHIMQLRVLIEAKKLSPQTVKHVLGLLRRVLKKAIQWDLYDGPLPFFEMPQVQNERTRFLSKKEANLLLYDLQQRSPLWHDISVFALSTGLRAGEIFSLKPEHINLATEHVHVVGGKSKDRNVALNPTALIIAKKYSSKVNCKDKYLFTTIFGNKIPMAGKPFKSAVKACGLNEGVTDRRNKVVFHSLRHTFASWLVLEGYPIAVVSHLLGHSDIKMTMRYAHLSPEQGRKAVTSLNNYIVNVNRSTVFF</sequence>
<dbReference type="Proteomes" id="UP000184001">
    <property type="component" value="Unassembled WGS sequence"/>
</dbReference>
<dbReference type="Pfam" id="PF00589">
    <property type="entry name" value="Phage_integrase"/>
    <property type="match status" value="1"/>
</dbReference>
<dbReference type="GO" id="GO:0015074">
    <property type="term" value="P:DNA integration"/>
    <property type="evidence" value="ECO:0007669"/>
    <property type="project" value="InterPro"/>
</dbReference>
<dbReference type="Gene3D" id="1.10.443.10">
    <property type="entry name" value="Intergrase catalytic core"/>
    <property type="match status" value="1"/>
</dbReference>
<dbReference type="PANTHER" id="PTHR30349">
    <property type="entry name" value="PHAGE INTEGRASE-RELATED"/>
    <property type="match status" value="1"/>
</dbReference>
<evidence type="ECO:0000313" key="7">
    <source>
        <dbReference type="Proteomes" id="UP000184001"/>
    </source>
</evidence>
<reference evidence="5 8" key="2">
    <citation type="submission" date="2024-07" db="EMBL/GenBank/DDBJ databases">
        <title>Active virus-host system and metabolic interactions in a Lokiarchaeon culture.</title>
        <authorList>
            <person name="Ponce Toledo R.I."/>
            <person name="Rodrigues Oliveira T."/>
            <person name="Schleper C."/>
        </authorList>
    </citation>
    <scope>NUCLEOTIDE SEQUENCE [LARGE SCALE GENOMIC DNA]</scope>
    <source>
        <strain evidence="5 8">B35</strain>
    </source>
</reference>
<dbReference type="InterPro" id="IPR010998">
    <property type="entry name" value="Integrase_recombinase_N"/>
</dbReference>
<dbReference type="InterPro" id="IPR013762">
    <property type="entry name" value="Integrase-like_cat_sf"/>
</dbReference>
<dbReference type="SUPFAM" id="SSF56349">
    <property type="entry name" value="DNA breaking-rejoining enzymes"/>
    <property type="match status" value="1"/>
</dbReference>
<keyword evidence="2" id="KW-0238">DNA-binding</keyword>
<protein>
    <submittedName>
        <fullName evidence="6">Site-specific recombinase XerD</fullName>
    </submittedName>
    <submittedName>
        <fullName evidence="5">Tyrosine-type recombinase/integrase</fullName>
    </submittedName>
</protein>
<comment type="similarity">
    <text evidence="1">Belongs to the 'phage' integrase family.</text>
</comment>
<dbReference type="CDD" id="cd00796">
    <property type="entry name" value="INT_Rci_Hp1_C"/>
    <property type="match status" value="1"/>
</dbReference>
<dbReference type="GO" id="GO:0003677">
    <property type="term" value="F:DNA binding"/>
    <property type="evidence" value="ECO:0007669"/>
    <property type="project" value="UniProtKB-KW"/>
</dbReference>
<dbReference type="Gene3D" id="1.10.150.130">
    <property type="match status" value="1"/>
</dbReference>
<organism evidence="6 7">
    <name type="scientific">Halodesulfovibrio aestuarii</name>
    <dbReference type="NCBI Taxonomy" id="126333"/>
    <lineage>
        <taxon>Bacteria</taxon>
        <taxon>Pseudomonadati</taxon>
        <taxon>Thermodesulfobacteriota</taxon>
        <taxon>Desulfovibrionia</taxon>
        <taxon>Desulfovibrionales</taxon>
        <taxon>Desulfovibrionaceae</taxon>
        <taxon>Halodesulfovibrio</taxon>
    </lineage>
</organism>
<evidence type="ECO:0000259" key="4">
    <source>
        <dbReference type="PROSITE" id="PS51898"/>
    </source>
</evidence>
<gene>
    <name evidence="5" type="ORF">AB2Z07_11890</name>
    <name evidence="6" type="ORF">SAMN05660830_01497</name>
</gene>
<comment type="caution">
    <text evidence="6">The sequence shown here is derived from an EMBL/GenBank/DDBJ whole genome shotgun (WGS) entry which is preliminary data.</text>
</comment>
<accession>A0A8G2C984</accession>
<dbReference type="PANTHER" id="PTHR30349:SF64">
    <property type="entry name" value="PROPHAGE INTEGRASE INTD-RELATED"/>
    <property type="match status" value="1"/>
</dbReference>
<dbReference type="AlphaFoldDB" id="A0A8G2C984"/>
<dbReference type="GO" id="GO:0006310">
    <property type="term" value="P:DNA recombination"/>
    <property type="evidence" value="ECO:0007669"/>
    <property type="project" value="UniProtKB-KW"/>
</dbReference>
<dbReference type="InterPro" id="IPR002104">
    <property type="entry name" value="Integrase_catalytic"/>
</dbReference>
<name>A0A8G2C984_9BACT</name>
<dbReference type="PROSITE" id="PS51898">
    <property type="entry name" value="TYR_RECOMBINASE"/>
    <property type="match status" value="1"/>
</dbReference>
<evidence type="ECO:0000313" key="6">
    <source>
        <dbReference type="EMBL" id="SHJ05406.1"/>
    </source>
</evidence>
<evidence type="ECO:0000256" key="2">
    <source>
        <dbReference type="ARBA" id="ARBA00023125"/>
    </source>
</evidence>
<dbReference type="EMBL" id="JBFSOO010000008">
    <property type="protein sequence ID" value="MEZ6854220.1"/>
    <property type="molecule type" value="Genomic_DNA"/>
</dbReference>
<dbReference type="InterPro" id="IPR050090">
    <property type="entry name" value="Tyrosine_recombinase_XerCD"/>
</dbReference>
<evidence type="ECO:0000256" key="1">
    <source>
        <dbReference type="ARBA" id="ARBA00008857"/>
    </source>
</evidence>